<dbReference type="InterPro" id="IPR045357">
    <property type="entry name" value="Aminopeptidase_N-like_N"/>
</dbReference>
<sequence length="916" mass="104207">MPTVKIEDLSPSVLLTLSNDFIPSKYDLSLDVSPTKRNYSGEVSIDLVANPNKHVDDEPFFQITLHSLELISVSAQLILDSVVYKLKAKLDSSSQCTRYSSEELKVSDLSRATSKPKLKIRFLGVIHEILTFKDSTRGVFKTNYMDPVSGRATLQLISTHSQPHFARSIFPCLDELHFKVPVRLTLKVDQKYTCISNMPIKETEDVGESKLVHFFETPKISLSVFSFALGDLEYIETTTDLLGNEKFPIRVYTQVGESQRAQFALDTAKAYLPLVEKKFGTQYPLPKFDIVALPFLSDGGVEDWSMVQIISSQVLLPNWDCSLQQLSEIKKNQRLIVVHEMVHMYLGDYVTFDSYDYTWLNESFATFMADSLIAERDDPKLWLNFINTDMVSVEEQQRYDSVGPIFVSHVNTSSINDTFTREAYDKGIFVLRMLGSILEETDSDRFDTLFSMVGEFVEQHKYGTLKPTDLWNFIKGQSNNKYKYDIPTIMNSWVHTAGYPVLSVTDQDNKIVVEQHRFLYDVGRDDIEDIPYQIPLLVKDDTGKVSRQMLTDRNLVIDEKNLLFFNANCTALATVGYSFEKYRQIAENLDKLSRIEQSQLFIDLSTLLGSSRQDSAVLLGFLEILKKIRKINSLDKTSLNIAMTILANLGQAIAGVSYFDDKEMFTKIKNFLDQTAGRFLSQLQWDDLRDLSSEDVTLRNTLLSLDYTNITAQTISRKLLKKLLHGPRGSVPRGLLTTVLALVQTSASVKEYKEINKLVRAPGLAVNNVVQPAANSDVQTAAINSLGFVTDQDLRRRTLNFVSSNVDVTMVELALVGFRFQPDSYQQLWTWFKLQFFGLYSRFTREQEGQAGKLFKNVVQIVFECCLHDQGLTKEVNQFSESKNLAVLDECLEKARDEYKDTKSFNSNDGELKKIL</sequence>
<dbReference type="STRING" id="13370.A0A448YRP0"/>
<evidence type="ECO:0000259" key="13">
    <source>
        <dbReference type="Pfam" id="PF17900"/>
    </source>
</evidence>
<dbReference type="GO" id="GO:0008270">
    <property type="term" value="F:zinc ion binding"/>
    <property type="evidence" value="ECO:0007669"/>
    <property type="project" value="UniProtKB-UniRule"/>
</dbReference>
<dbReference type="InterPro" id="IPR050344">
    <property type="entry name" value="Peptidase_M1_aminopeptidases"/>
</dbReference>
<evidence type="ECO:0000256" key="3">
    <source>
        <dbReference type="ARBA" id="ARBA00022723"/>
    </source>
</evidence>
<comment type="similarity">
    <text evidence="1 10">Belongs to the peptidase M1 family.</text>
</comment>
<comment type="cofactor">
    <cofactor evidence="8 10">
        <name>Zn(2+)</name>
        <dbReference type="ChEBI" id="CHEBI:29105"/>
    </cofactor>
    <text evidence="8 10">Binds 1 zinc ion per subunit.</text>
</comment>
<feature type="domain" description="Aminopeptidase N-like N-terminal" evidence="13">
    <location>
        <begin position="23"/>
        <end position="221"/>
    </location>
</feature>
<dbReference type="Pfam" id="PF11838">
    <property type="entry name" value="ERAP1_C"/>
    <property type="match status" value="1"/>
</dbReference>
<dbReference type="AlphaFoldDB" id="A0A448YRP0"/>
<dbReference type="InParanoid" id="A0A448YRP0"/>
<dbReference type="CDD" id="cd09601">
    <property type="entry name" value="M1_APN-Q_like"/>
    <property type="match status" value="1"/>
</dbReference>
<dbReference type="InterPro" id="IPR024571">
    <property type="entry name" value="ERAP1-like_C_dom"/>
</dbReference>
<dbReference type="GO" id="GO:0016020">
    <property type="term" value="C:membrane"/>
    <property type="evidence" value="ECO:0007669"/>
    <property type="project" value="TreeGrafter"/>
</dbReference>
<reference evidence="14 15" key="1">
    <citation type="submission" date="2018-12" db="EMBL/GenBank/DDBJ databases">
        <authorList>
            <person name="Tiukova I."/>
            <person name="Dainat J."/>
        </authorList>
    </citation>
    <scope>NUCLEOTIDE SEQUENCE [LARGE SCALE GENOMIC DNA]</scope>
</reference>
<dbReference type="InterPro" id="IPR034016">
    <property type="entry name" value="M1_APN-typ"/>
</dbReference>
<dbReference type="InterPro" id="IPR042097">
    <property type="entry name" value="Aminopeptidase_N-like_N_sf"/>
</dbReference>
<evidence type="ECO:0000313" key="14">
    <source>
        <dbReference type="EMBL" id="VEU23581.1"/>
    </source>
</evidence>
<evidence type="ECO:0000313" key="15">
    <source>
        <dbReference type="Proteomes" id="UP000290900"/>
    </source>
</evidence>
<dbReference type="FunCoup" id="A0A448YRP0">
    <property type="interactions" value="103"/>
</dbReference>
<feature type="binding site" evidence="8">
    <location>
        <position position="339"/>
    </location>
    <ligand>
        <name>Zn(2+)</name>
        <dbReference type="ChEBI" id="CHEBI:29105"/>
        <note>catalytic</note>
    </ligand>
</feature>
<dbReference type="PANTHER" id="PTHR11533">
    <property type="entry name" value="PROTEASE M1 ZINC METALLOPROTEASE"/>
    <property type="match status" value="1"/>
</dbReference>
<dbReference type="Pfam" id="PF01433">
    <property type="entry name" value="Peptidase_M1"/>
    <property type="match status" value="1"/>
</dbReference>
<evidence type="ECO:0000259" key="12">
    <source>
        <dbReference type="Pfam" id="PF11838"/>
    </source>
</evidence>
<organism evidence="14 15">
    <name type="scientific">Brettanomyces naardenensis</name>
    <name type="common">Yeast</name>
    <dbReference type="NCBI Taxonomy" id="13370"/>
    <lineage>
        <taxon>Eukaryota</taxon>
        <taxon>Fungi</taxon>
        <taxon>Dikarya</taxon>
        <taxon>Ascomycota</taxon>
        <taxon>Saccharomycotina</taxon>
        <taxon>Pichiomycetes</taxon>
        <taxon>Pichiales</taxon>
        <taxon>Pichiaceae</taxon>
        <taxon>Brettanomyces</taxon>
    </lineage>
</organism>
<keyword evidence="6 10" id="KW-0482">Metalloprotease</keyword>
<dbReference type="PRINTS" id="PR00756">
    <property type="entry name" value="ALADIPTASE"/>
</dbReference>
<evidence type="ECO:0000256" key="2">
    <source>
        <dbReference type="ARBA" id="ARBA00022670"/>
    </source>
</evidence>
<evidence type="ECO:0000256" key="4">
    <source>
        <dbReference type="ARBA" id="ARBA00022801"/>
    </source>
</evidence>
<evidence type="ECO:0000256" key="1">
    <source>
        <dbReference type="ARBA" id="ARBA00010136"/>
    </source>
</evidence>
<evidence type="ECO:0000256" key="10">
    <source>
        <dbReference type="RuleBase" id="RU364040"/>
    </source>
</evidence>
<feature type="domain" description="Peptidase M1 membrane alanine aminopeptidase" evidence="11">
    <location>
        <begin position="263"/>
        <end position="493"/>
    </location>
</feature>
<dbReference type="Gene3D" id="2.60.40.1910">
    <property type="match status" value="1"/>
</dbReference>
<name>A0A448YRP0_BRENA</name>
<dbReference type="InterPro" id="IPR027268">
    <property type="entry name" value="Peptidase_M4/M1_CTD_sf"/>
</dbReference>
<dbReference type="GO" id="GO:0006508">
    <property type="term" value="P:proteolysis"/>
    <property type="evidence" value="ECO:0007669"/>
    <property type="project" value="UniProtKB-KW"/>
</dbReference>
<keyword evidence="3 8" id="KW-0479">Metal-binding</keyword>
<keyword evidence="2 10" id="KW-0645">Protease</keyword>
<keyword evidence="15" id="KW-1185">Reference proteome</keyword>
<proteinExistence type="inferred from homology"/>
<dbReference type="PANTHER" id="PTHR11533:SF299">
    <property type="entry name" value="AMINOPEPTIDASE"/>
    <property type="match status" value="1"/>
</dbReference>
<dbReference type="EMBL" id="CAACVR010000045">
    <property type="protein sequence ID" value="VEU23581.1"/>
    <property type="molecule type" value="Genomic_DNA"/>
</dbReference>
<evidence type="ECO:0000256" key="6">
    <source>
        <dbReference type="ARBA" id="ARBA00023049"/>
    </source>
</evidence>
<dbReference type="EC" id="3.4.11.-" evidence="10"/>
<dbReference type="Gene3D" id="1.10.390.10">
    <property type="entry name" value="Neutral Protease Domain 2"/>
    <property type="match status" value="1"/>
</dbReference>
<dbReference type="OrthoDB" id="10031169at2759"/>
<dbReference type="InterPro" id="IPR014782">
    <property type="entry name" value="Peptidase_M1_dom"/>
</dbReference>
<feature type="binding site" evidence="8">
    <location>
        <position position="362"/>
    </location>
    <ligand>
        <name>Zn(2+)</name>
        <dbReference type="ChEBI" id="CHEBI:29105"/>
        <note>catalytic</note>
    </ligand>
</feature>
<dbReference type="GO" id="GO:0005737">
    <property type="term" value="C:cytoplasm"/>
    <property type="evidence" value="ECO:0007669"/>
    <property type="project" value="TreeGrafter"/>
</dbReference>
<gene>
    <name evidence="14" type="ORF">BRENAR_LOCUS4311</name>
</gene>
<evidence type="ECO:0000256" key="8">
    <source>
        <dbReference type="PIRSR" id="PIRSR634016-3"/>
    </source>
</evidence>
<evidence type="ECO:0000256" key="7">
    <source>
        <dbReference type="PIRSR" id="PIRSR634016-1"/>
    </source>
</evidence>
<dbReference type="SUPFAM" id="SSF63737">
    <property type="entry name" value="Leukotriene A4 hydrolase N-terminal domain"/>
    <property type="match status" value="1"/>
</dbReference>
<evidence type="ECO:0000256" key="5">
    <source>
        <dbReference type="ARBA" id="ARBA00022833"/>
    </source>
</evidence>
<dbReference type="InterPro" id="IPR001930">
    <property type="entry name" value="Peptidase_M1"/>
</dbReference>
<evidence type="ECO:0000256" key="9">
    <source>
        <dbReference type="PIRSR" id="PIRSR634016-4"/>
    </source>
</evidence>
<dbReference type="Gene3D" id="1.25.50.20">
    <property type="match status" value="1"/>
</dbReference>
<feature type="active site" description="Proton acceptor" evidence="7">
    <location>
        <position position="340"/>
    </location>
</feature>
<accession>A0A448YRP0</accession>
<dbReference type="GO" id="GO:0043171">
    <property type="term" value="P:peptide catabolic process"/>
    <property type="evidence" value="ECO:0007669"/>
    <property type="project" value="TreeGrafter"/>
</dbReference>
<feature type="site" description="Transition state stabilizer" evidence="9">
    <location>
        <position position="424"/>
    </location>
</feature>
<keyword evidence="10" id="KW-0031">Aminopeptidase</keyword>
<dbReference type="GO" id="GO:0042277">
    <property type="term" value="F:peptide binding"/>
    <property type="evidence" value="ECO:0007669"/>
    <property type="project" value="TreeGrafter"/>
</dbReference>
<feature type="binding site" evidence="8">
    <location>
        <position position="343"/>
    </location>
    <ligand>
        <name>Zn(2+)</name>
        <dbReference type="ChEBI" id="CHEBI:29105"/>
        <note>catalytic</note>
    </ligand>
</feature>
<feature type="domain" description="ERAP1-like C-terminal" evidence="12">
    <location>
        <begin position="563"/>
        <end position="898"/>
    </location>
</feature>
<evidence type="ECO:0000259" key="11">
    <source>
        <dbReference type="Pfam" id="PF01433"/>
    </source>
</evidence>
<keyword evidence="4 10" id="KW-0378">Hydrolase</keyword>
<protein>
    <recommendedName>
        <fullName evidence="10">Aminopeptidase</fullName>
        <ecNumber evidence="10">3.4.11.-</ecNumber>
    </recommendedName>
</protein>
<dbReference type="SUPFAM" id="SSF55486">
    <property type="entry name" value="Metalloproteases ('zincins'), catalytic domain"/>
    <property type="match status" value="1"/>
</dbReference>
<dbReference type="GO" id="GO:0070006">
    <property type="term" value="F:metalloaminopeptidase activity"/>
    <property type="evidence" value="ECO:0007669"/>
    <property type="project" value="TreeGrafter"/>
</dbReference>
<keyword evidence="5 8" id="KW-0862">Zinc</keyword>
<dbReference type="Pfam" id="PF17900">
    <property type="entry name" value="Peptidase_M1_N"/>
    <property type="match status" value="1"/>
</dbReference>
<dbReference type="Gene3D" id="2.60.40.1730">
    <property type="entry name" value="tricorn interacting facor f3 domain"/>
    <property type="match status" value="1"/>
</dbReference>
<dbReference type="Proteomes" id="UP000290900">
    <property type="component" value="Unassembled WGS sequence"/>
</dbReference>